<dbReference type="GO" id="GO:0016491">
    <property type="term" value="F:oxidoreductase activity"/>
    <property type="evidence" value="ECO:0007669"/>
    <property type="project" value="UniProtKB-KW"/>
</dbReference>
<dbReference type="InterPro" id="IPR000683">
    <property type="entry name" value="Gfo/Idh/MocA-like_OxRdtase_N"/>
</dbReference>
<dbReference type="EMBL" id="PTIX01000005">
    <property type="protein sequence ID" value="PPK68508.1"/>
    <property type="molecule type" value="Genomic_DNA"/>
</dbReference>
<dbReference type="RefSeq" id="WP_104478968.1">
    <property type="nucleotide sequence ID" value="NZ_CP154825.1"/>
</dbReference>
<evidence type="ECO:0000256" key="2">
    <source>
        <dbReference type="ARBA" id="ARBA00023002"/>
    </source>
</evidence>
<dbReference type="PANTHER" id="PTHR22604">
    <property type="entry name" value="OXIDOREDUCTASES"/>
    <property type="match status" value="1"/>
</dbReference>
<protein>
    <submittedName>
        <fullName evidence="5">Putative dehydrogenase</fullName>
    </submittedName>
</protein>
<evidence type="ECO:0000313" key="6">
    <source>
        <dbReference type="Proteomes" id="UP000239203"/>
    </source>
</evidence>
<dbReference type="GO" id="GO:0000166">
    <property type="term" value="F:nucleotide binding"/>
    <property type="evidence" value="ECO:0007669"/>
    <property type="project" value="InterPro"/>
</dbReference>
<dbReference type="SUPFAM" id="SSF51735">
    <property type="entry name" value="NAD(P)-binding Rossmann-fold domains"/>
    <property type="match status" value="1"/>
</dbReference>
<dbReference type="PANTHER" id="PTHR22604:SF105">
    <property type="entry name" value="TRANS-1,2-DIHYDROBENZENE-1,2-DIOL DEHYDROGENASE"/>
    <property type="match status" value="1"/>
</dbReference>
<dbReference type="InterPro" id="IPR050984">
    <property type="entry name" value="Gfo/Idh/MocA_domain"/>
</dbReference>
<organism evidence="5 6">
    <name type="scientific">Actinokineospora auranticolor</name>
    <dbReference type="NCBI Taxonomy" id="155976"/>
    <lineage>
        <taxon>Bacteria</taxon>
        <taxon>Bacillati</taxon>
        <taxon>Actinomycetota</taxon>
        <taxon>Actinomycetes</taxon>
        <taxon>Pseudonocardiales</taxon>
        <taxon>Pseudonocardiaceae</taxon>
        <taxon>Actinokineospora</taxon>
    </lineage>
</organism>
<evidence type="ECO:0000313" key="5">
    <source>
        <dbReference type="EMBL" id="PPK68508.1"/>
    </source>
</evidence>
<sequence>MTTSLRVGLLGCSSVARRKTLPALRSANARVTAVAARSPERAAAVADPLGAAVRGYHDLVTGDDVDAVYVSLPNASHFEWTRRALLAGKHVLCEKPLTTTAAQTRELVAIAARQGLVLRENFTFPYHPQHAEVRAMLDAGRVGPLRTFAATFRIPPLPGGDIRYQPGLGGGSLLDAGVYPLRAARLLLGRGLTVDGAALRVDKTRDVDVAGHVLLVSPDGVFASLEFGFQHGYRSRYTYSGGSGSITLDRAFTPPPTWRPVVLVEEQDRREELTLPAADQFALAVDSFATAALRGPDPAVEAEAGDLSTDTARLVDEVLTSAVRVPDQPTHQEVGS</sequence>
<dbReference type="InterPro" id="IPR055170">
    <property type="entry name" value="GFO_IDH_MocA-like_dom"/>
</dbReference>
<accession>A0A2S6GTC7</accession>
<dbReference type="AlphaFoldDB" id="A0A2S6GTC7"/>
<dbReference type="OrthoDB" id="9815825at2"/>
<dbReference type="Gene3D" id="3.40.50.720">
    <property type="entry name" value="NAD(P)-binding Rossmann-like Domain"/>
    <property type="match status" value="1"/>
</dbReference>
<feature type="domain" description="Gfo/Idh/MocA-like oxidoreductase N-terminal" evidence="3">
    <location>
        <begin position="5"/>
        <end position="121"/>
    </location>
</feature>
<keyword evidence="2" id="KW-0560">Oxidoreductase</keyword>
<evidence type="ECO:0000256" key="1">
    <source>
        <dbReference type="ARBA" id="ARBA00010928"/>
    </source>
</evidence>
<comment type="similarity">
    <text evidence="1">Belongs to the Gfo/Idh/MocA family.</text>
</comment>
<comment type="caution">
    <text evidence="5">The sequence shown here is derived from an EMBL/GenBank/DDBJ whole genome shotgun (WGS) entry which is preliminary data.</text>
</comment>
<reference evidence="5 6" key="1">
    <citation type="submission" date="2018-02" db="EMBL/GenBank/DDBJ databases">
        <title>Genomic Encyclopedia of Archaeal and Bacterial Type Strains, Phase II (KMG-II): from individual species to whole genera.</title>
        <authorList>
            <person name="Goeker M."/>
        </authorList>
    </citation>
    <scope>NUCLEOTIDE SEQUENCE [LARGE SCALE GENOMIC DNA]</scope>
    <source>
        <strain evidence="5 6">YU 961-1</strain>
    </source>
</reference>
<proteinExistence type="inferred from homology"/>
<dbReference type="Pfam" id="PF01408">
    <property type="entry name" value="GFO_IDH_MocA"/>
    <property type="match status" value="1"/>
</dbReference>
<feature type="domain" description="GFO/IDH/MocA-like oxidoreductase" evidence="4">
    <location>
        <begin position="131"/>
        <end position="246"/>
    </location>
</feature>
<dbReference type="InterPro" id="IPR036291">
    <property type="entry name" value="NAD(P)-bd_dom_sf"/>
</dbReference>
<dbReference type="Gene3D" id="3.30.360.10">
    <property type="entry name" value="Dihydrodipicolinate Reductase, domain 2"/>
    <property type="match status" value="1"/>
</dbReference>
<dbReference type="Proteomes" id="UP000239203">
    <property type="component" value="Unassembled WGS sequence"/>
</dbReference>
<evidence type="ECO:0000259" key="4">
    <source>
        <dbReference type="Pfam" id="PF22725"/>
    </source>
</evidence>
<keyword evidence="6" id="KW-1185">Reference proteome</keyword>
<dbReference type="Pfam" id="PF22725">
    <property type="entry name" value="GFO_IDH_MocA_C3"/>
    <property type="match status" value="1"/>
</dbReference>
<dbReference type="SUPFAM" id="SSF55347">
    <property type="entry name" value="Glyceraldehyde-3-phosphate dehydrogenase-like, C-terminal domain"/>
    <property type="match status" value="1"/>
</dbReference>
<gene>
    <name evidence="5" type="ORF">CLV40_105237</name>
</gene>
<name>A0A2S6GTC7_9PSEU</name>
<evidence type="ECO:0000259" key="3">
    <source>
        <dbReference type="Pfam" id="PF01408"/>
    </source>
</evidence>